<evidence type="ECO:0000313" key="2">
    <source>
        <dbReference type="EMBL" id="GAU94281.1"/>
    </source>
</evidence>
<dbReference type="AlphaFoldDB" id="A0A1D1UXT1"/>
<dbReference type="Proteomes" id="UP000186922">
    <property type="component" value="Unassembled WGS sequence"/>
</dbReference>
<comment type="caution">
    <text evidence="2">The sequence shown here is derived from an EMBL/GenBank/DDBJ whole genome shotgun (WGS) entry which is preliminary data.</text>
</comment>
<dbReference type="EMBL" id="BDGG01000002">
    <property type="protein sequence ID" value="GAU94281.1"/>
    <property type="molecule type" value="Genomic_DNA"/>
</dbReference>
<evidence type="ECO:0000256" key="1">
    <source>
        <dbReference type="SAM" id="MobiDB-lite"/>
    </source>
</evidence>
<organism evidence="2 3">
    <name type="scientific">Ramazzottius varieornatus</name>
    <name type="common">Water bear</name>
    <name type="synonym">Tardigrade</name>
    <dbReference type="NCBI Taxonomy" id="947166"/>
    <lineage>
        <taxon>Eukaryota</taxon>
        <taxon>Metazoa</taxon>
        <taxon>Ecdysozoa</taxon>
        <taxon>Tardigrada</taxon>
        <taxon>Eutardigrada</taxon>
        <taxon>Parachela</taxon>
        <taxon>Hypsibioidea</taxon>
        <taxon>Ramazzottiidae</taxon>
        <taxon>Ramazzottius</taxon>
    </lineage>
</organism>
<feature type="compositionally biased region" description="Low complexity" evidence="1">
    <location>
        <begin position="89"/>
        <end position="100"/>
    </location>
</feature>
<feature type="region of interest" description="Disordered" evidence="1">
    <location>
        <begin position="86"/>
        <end position="161"/>
    </location>
</feature>
<accession>A0A1D1UXT1</accession>
<protein>
    <submittedName>
        <fullName evidence="2">Uncharacterized protein</fullName>
    </submittedName>
</protein>
<sequence length="249" mass="26690">MDDEARREQCRLRIFPTKSPTTTKATVNTIEDLSTTNSLLAVVTAAPLILEENDTDHSTRAPITPPEKYMKGVVLKIRPARPTQLANLTSATETSPTTTAAPPPNTIATKETIPASISTSTTEELTPETSAMVTTSSATQQSALTTPPTTTESTRRTTEGTVETTLRQVLLLAGSSFMNATASQRPVTATLKTSTAATTPPAAVYVESTPVTGKTTVMIAGKIPEFKRSRYYLPGTLYRPPVIQRPRTP</sequence>
<proteinExistence type="predicted"/>
<keyword evidence="3" id="KW-1185">Reference proteome</keyword>
<evidence type="ECO:0000313" key="3">
    <source>
        <dbReference type="Proteomes" id="UP000186922"/>
    </source>
</evidence>
<feature type="compositionally biased region" description="Low complexity" evidence="1">
    <location>
        <begin position="118"/>
        <end position="152"/>
    </location>
</feature>
<reference evidence="2 3" key="1">
    <citation type="journal article" date="2016" name="Nat. Commun.">
        <title>Extremotolerant tardigrade genome and improved radiotolerance of human cultured cells by tardigrade-unique protein.</title>
        <authorList>
            <person name="Hashimoto T."/>
            <person name="Horikawa D.D."/>
            <person name="Saito Y."/>
            <person name="Kuwahara H."/>
            <person name="Kozuka-Hata H."/>
            <person name="Shin-I T."/>
            <person name="Minakuchi Y."/>
            <person name="Ohishi K."/>
            <person name="Motoyama A."/>
            <person name="Aizu T."/>
            <person name="Enomoto A."/>
            <person name="Kondo K."/>
            <person name="Tanaka S."/>
            <person name="Hara Y."/>
            <person name="Koshikawa S."/>
            <person name="Sagara H."/>
            <person name="Miura T."/>
            <person name="Yokobori S."/>
            <person name="Miyagawa K."/>
            <person name="Suzuki Y."/>
            <person name="Kubo T."/>
            <person name="Oyama M."/>
            <person name="Kohara Y."/>
            <person name="Fujiyama A."/>
            <person name="Arakawa K."/>
            <person name="Katayama T."/>
            <person name="Toyoda A."/>
            <person name="Kunieda T."/>
        </authorList>
    </citation>
    <scope>NUCLEOTIDE SEQUENCE [LARGE SCALE GENOMIC DNA]</scope>
    <source>
        <strain evidence="2 3">YOKOZUNA-1</strain>
    </source>
</reference>
<gene>
    <name evidence="2" type="primary">RvY_06084-1</name>
    <name evidence="2" type="synonym">RvY_06084.1</name>
    <name evidence="2" type="ORF">RvY_06084</name>
</gene>
<name>A0A1D1UXT1_RAMVA</name>